<evidence type="ECO:0000313" key="9">
    <source>
        <dbReference type="EMBL" id="QGA25279.1"/>
    </source>
</evidence>
<dbReference type="InterPro" id="IPR038763">
    <property type="entry name" value="DHH_sf"/>
</dbReference>
<dbReference type="Gene3D" id="3.10.310.30">
    <property type="match status" value="1"/>
</dbReference>
<reference evidence="9 10" key="1">
    <citation type="submission" date="2019-10" db="EMBL/GenBank/DDBJ databases">
        <authorList>
            <person name="Dong K."/>
        </authorList>
    </citation>
    <scope>NUCLEOTIDE SEQUENCE [LARGE SCALE GENOMIC DNA]</scope>
    <source>
        <strain evidence="10">dk4302</strain>
    </source>
</reference>
<comment type="similarity">
    <text evidence="1">Belongs to the RecJ family.</text>
</comment>
<evidence type="ECO:0000256" key="4">
    <source>
        <dbReference type="ARBA" id="ARBA00022801"/>
    </source>
</evidence>
<dbReference type="InterPro" id="IPR004610">
    <property type="entry name" value="RecJ"/>
</dbReference>
<dbReference type="Proteomes" id="UP000326921">
    <property type="component" value="Chromosome"/>
</dbReference>
<dbReference type="SUPFAM" id="SSF64182">
    <property type="entry name" value="DHH phosphoesterases"/>
    <property type="match status" value="1"/>
</dbReference>
<evidence type="ECO:0000256" key="1">
    <source>
        <dbReference type="ARBA" id="ARBA00005915"/>
    </source>
</evidence>
<evidence type="ECO:0000259" key="6">
    <source>
        <dbReference type="Pfam" id="PF01368"/>
    </source>
</evidence>
<gene>
    <name evidence="9" type="primary">recJ</name>
    <name evidence="9" type="ORF">GFH32_02640</name>
</gene>
<dbReference type="KEGG" id="sphe:GFH32_02640"/>
<dbReference type="Pfam" id="PF17768">
    <property type="entry name" value="RecJ_OB"/>
    <property type="match status" value="1"/>
</dbReference>
<accession>A0A5Q0Q828</accession>
<proteinExistence type="inferred from homology"/>
<keyword evidence="3" id="KW-0540">Nuclease</keyword>
<dbReference type="InterPro" id="IPR041122">
    <property type="entry name" value="RecJ_OB"/>
</dbReference>
<evidence type="ECO:0000256" key="2">
    <source>
        <dbReference type="ARBA" id="ARBA00019841"/>
    </source>
</evidence>
<dbReference type="InterPro" id="IPR051673">
    <property type="entry name" value="SSDNA_exonuclease_RecJ"/>
</dbReference>
<dbReference type="Pfam" id="PF02272">
    <property type="entry name" value="DHHA1"/>
    <property type="match status" value="1"/>
</dbReference>
<sequence length="566" mass="63687">MQKRWVLKPKKDVEKINKLRDELGVSSIIAELLLNREVETFEQARIFFRPSLNYLHDPFLMKGMDLAIARIEKAIGNNEKILIYGDYDVDGTTAVSVVYSFFRNFHSRIEYYIPDRYKEGYGISTAGIDYAHENGFSLIIALDCGIKANDKIAYANSKNIDFIIGDHHLPGDELPEAVAVLDPKRADCLYPYKELSGCGIGFKIIQAFILQNDMDMELAYQYLDLVAVSIASDIVPITGENRILAHFGLIKLNGNAGCGLQALINLSSHKTGQFTVNDIVFQIGPRINAAGRIDHAKDAVQLLIAKSLSEAKEFSVNIDDQNNVRKDFDLRITEEALSLLDNDAQQKTKKTTVLYKSDWHKGVIGIVASRLTERYYRPTIILTETNGHIAGSARSVLGFDLYEALSECSDLLDQYGGHKYAAGLTMQQSNVVLFQERFEEVVSRSIKPEMLQQEVLIEKDIKLSEIDSKFYRILKQFEPFGPQNEAPIFMTKHVTVAAPAYIVGSTHLKLTVKHEDSSTFECIGFGLGEHVNSINSGKSFDICYSIEENNWRGKKNLQLNIKAIRF</sequence>
<dbReference type="GO" id="GO:0006310">
    <property type="term" value="P:DNA recombination"/>
    <property type="evidence" value="ECO:0007669"/>
    <property type="project" value="InterPro"/>
</dbReference>
<keyword evidence="10" id="KW-1185">Reference proteome</keyword>
<keyword evidence="4" id="KW-0378">Hydrolase</keyword>
<evidence type="ECO:0000256" key="3">
    <source>
        <dbReference type="ARBA" id="ARBA00022722"/>
    </source>
</evidence>
<feature type="domain" description="DHHA1" evidence="7">
    <location>
        <begin position="352"/>
        <end position="443"/>
    </location>
</feature>
<evidence type="ECO:0000259" key="8">
    <source>
        <dbReference type="Pfam" id="PF17768"/>
    </source>
</evidence>
<dbReference type="PANTHER" id="PTHR30255:SF2">
    <property type="entry name" value="SINGLE-STRANDED-DNA-SPECIFIC EXONUCLEASE RECJ"/>
    <property type="match status" value="1"/>
</dbReference>
<dbReference type="AlphaFoldDB" id="A0A5Q0Q828"/>
<dbReference type="GO" id="GO:0006281">
    <property type="term" value="P:DNA repair"/>
    <property type="evidence" value="ECO:0007669"/>
    <property type="project" value="InterPro"/>
</dbReference>
<feature type="domain" description="DDH" evidence="6">
    <location>
        <begin position="80"/>
        <end position="230"/>
    </location>
</feature>
<keyword evidence="5 9" id="KW-0269">Exonuclease</keyword>
<evidence type="ECO:0000259" key="7">
    <source>
        <dbReference type="Pfam" id="PF02272"/>
    </source>
</evidence>
<name>A0A5Q0Q828_9SPHI</name>
<dbReference type="GO" id="GO:0003676">
    <property type="term" value="F:nucleic acid binding"/>
    <property type="evidence" value="ECO:0007669"/>
    <property type="project" value="InterPro"/>
</dbReference>
<dbReference type="RefSeq" id="WP_153509600.1">
    <property type="nucleotide sequence ID" value="NZ_CP045652.1"/>
</dbReference>
<dbReference type="InterPro" id="IPR001667">
    <property type="entry name" value="DDH_dom"/>
</dbReference>
<dbReference type="PANTHER" id="PTHR30255">
    <property type="entry name" value="SINGLE-STRANDED-DNA-SPECIFIC EXONUCLEASE RECJ"/>
    <property type="match status" value="1"/>
</dbReference>
<protein>
    <recommendedName>
        <fullName evidence="2">Single-stranded-DNA-specific exonuclease RecJ</fullName>
    </recommendedName>
</protein>
<organism evidence="9 10">
    <name type="scientific">Sphingobacterium zhuxiongii</name>
    <dbReference type="NCBI Taxonomy" id="2662364"/>
    <lineage>
        <taxon>Bacteria</taxon>
        <taxon>Pseudomonadati</taxon>
        <taxon>Bacteroidota</taxon>
        <taxon>Sphingobacteriia</taxon>
        <taxon>Sphingobacteriales</taxon>
        <taxon>Sphingobacteriaceae</taxon>
        <taxon>Sphingobacterium</taxon>
    </lineage>
</organism>
<evidence type="ECO:0000256" key="5">
    <source>
        <dbReference type="ARBA" id="ARBA00022839"/>
    </source>
</evidence>
<evidence type="ECO:0000313" key="10">
    <source>
        <dbReference type="Proteomes" id="UP000326921"/>
    </source>
</evidence>
<dbReference type="EMBL" id="CP045652">
    <property type="protein sequence ID" value="QGA25279.1"/>
    <property type="molecule type" value="Genomic_DNA"/>
</dbReference>
<dbReference type="Pfam" id="PF01368">
    <property type="entry name" value="DHH"/>
    <property type="match status" value="1"/>
</dbReference>
<dbReference type="InterPro" id="IPR003156">
    <property type="entry name" value="DHHA1_dom"/>
</dbReference>
<dbReference type="Gene3D" id="3.90.1640.30">
    <property type="match status" value="1"/>
</dbReference>
<feature type="domain" description="RecJ OB" evidence="8">
    <location>
        <begin position="458"/>
        <end position="562"/>
    </location>
</feature>
<dbReference type="NCBIfam" id="TIGR00644">
    <property type="entry name" value="recJ"/>
    <property type="match status" value="1"/>
</dbReference>
<dbReference type="GO" id="GO:0008409">
    <property type="term" value="F:5'-3' exonuclease activity"/>
    <property type="evidence" value="ECO:0007669"/>
    <property type="project" value="InterPro"/>
</dbReference>